<keyword evidence="5 9" id="KW-1133">Transmembrane helix</keyword>
<dbReference type="InterPro" id="IPR005829">
    <property type="entry name" value="Sugar_transporter_CS"/>
</dbReference>
<dbReference type="PANTHER" id="PTHR48022">
    <property type="entry name" value="PLASTIDIC GLUCOSE TRANSPORTER 4"/>
    <property type="match status" value="1"/>
</dbReference>
<organism evidence="11 12">
    <name type="scientific">Phaeoacremonium minimum (strain UCR-PA7)</name>
    <name type="common">Esca disease fungus</name>
    <name type="synonym">Togninia minima</name>
    <dbReference type="NCBI Taxonomy" id="1286976"/>
    <lineage>
        <taxon>Eukaryota</taxon>
        <taxon>Fungi</taxon>
        <taxon>Dikarya</taxon>
        <taxon>Ascomycota</taxon>
        <taxon>Pezizomycotina</taxon>
        <taxon>Sordariomycetes</taxon>
        <taxon>Sordariomycetidae</taxon>
        <taxon>Togniniales</taxon>
        <taxon>Togniniaceae</taxon>
        <taxon>Phaeoacremonium</taxon>
    </lineage>
</organism>
<dbReference type="AlphaFoldDB" id="R8BB20"/>
<feature type="transmembrane region" description="Helical" evidence="9">
    <location>
        <begin position="114"/>
        <end position="137"/>
    </location>
</feature>
<dbReference type="Pfam" id="PF00083">
    <property type="entry name" value="Sugar_tr"/>
    <property type="match status" value="1"/>
</dbReference>
<dbReference type="PROSITE" id="PS50850">
    <property type="entry name" value="MFS"/>
    <property type="match status" value="1"/>
</dbReference>
<dbReference type="RefSeq" id="XP_007918687.1">
    <property type="nucleotide sequence ID" value="XM_007920496.1"/>
</dbReference>
<dbReference type="Gene3D" id="1.20.1250.20">
    <property type="entry name" value="MFS general substrate transporter like domains"/>
    <property type="match status" value="1"/>
</dbReference>
<accession>R8BB20</accession>
<dbReference type="OrthoDB" id="6612291at2759"/>
<dbReference type="SUPFAM" id="SSF103473">
    <property type="entry name" value="MFS general substrate transporter"/>
    <property type="match status" value="1"/>
</dbReference>
<feature type="domain" description="Major facilitator superfamily (MFS) profile" evidence="10">
    <location>
        <begin position="18"/>
        <end position="456"/>
    </location>
</feature>
<dbReference type="InterPro" id="IPR036259">
    <property type="entry name" value="MFS_trans_sf"/>
</dbReference>
<evidence type="ECO:0000256" key="4">
    <source>
        <dbReference type="ARBA" id="ARBA00022692"/>
    </source>
</evidence>
<dbReference type="InterPro" id="IPR005828">
    <property type="entry name" value="MFS_sugar_transport-like"/>
</dbReference>
<feature type="transmembrane region" description="Helical" evidence="9">
    <location>
        <begin position="267"/>
        <end position="285"/>
    </location>
</feature>
<feature type="transmembrane region" description="Helical" evidence="9">
    <location>
        <begin position="183"/>
        <end position="202"/>
    </location>
</feature>
<feature type="transmembrane region" description="Helical" evidence="9">
    <location>
        <begin position="367"/>
        <end position="390"/>
    </location>
</feature>
<comment type="subcellular location">
    <subcellularLocation>
        <location evidence="1">Membrane</location>
        <topology evidence="1">Multi-pass membrane protein</topology>
    </subcellularLocation>
</comment>
<keyword evidence="6 9" id="KW-0472">Membrane</keyword>
<gene>
    <name evidence="11" type="ORF">UCRPA7_7972</name>
</gene>
<feature type="transmembrane region" description="Helical" evidence="9">
    <location>
        <begin position="333"/>
        <end position="352"/>
    </location>
</feature>
<reference evidence="12" key="1">
    <citation type="journal article" date="2013" name="Genome Announc.">
        <title>Draft genome sequence of the ascomycete Phaeoacremonium aleophilum strain UCR-PA7, a causal agent of the esca disease complex in grapevines.</title>
        <authorList>
            <person name="Blanco-Ulate B."/>
            <person name="Rolshausen P."/>
            <person name="Cantu D."/>
        </authorList>
    </citation>
    <scope>NUCLEOTIDE SEQUENCE [LARGE SCALE GENOMIC DNA]</scope>
    <source>
        <strain evidence="12">UCR-PA7</strain>
    </source>
</reference>
<evidence type="ECO:0000256" key="2">
    <source>
        <dbReference type="ARBA" id="ARBA00010992"/>
    </source>
</evidence>
<evidence type="ECO:0000256" key="6">
    <source>
        <dbReference type="ARBA" id="ARBA00023136"/>
    </source>
</evidence>
<evidence type="ECO:0000256" key="9">
    <source>
        <dbReference type="SAM" id="Phobius"/>
    </source>
</evidence>
<dbReference type="PANTHER" id="PTHR48022:SF2">
    <property type="entry name" value="PLASTIDIC GLUCOSE TRANSPORTER 4"/>
    <property type="match status" value="1"/>
</dbReference>
<evidence type="ECO:0000256" key="7">
    <source>
        <dbReference type="RuleBase" id="RU003346"/>
    </source>
</evidence>
<dbReference type="NCBIfam" id="TIGR00879">
    <property type="entry name" value="SP"/>
    <property type="match status" value="1"/>
</dbReference>
<protein>
    <submittedName>
        <fullName evidence="11">Putative hexose carrier protein</fullName>
    </submittedName>
</protein>
<dbReference type="PRINTS" id="PR00171">
    <property type="entry name" value="SUGRTRNSPORT"/>
</dbReference>
<evidence type="ECO:0000256" key="5">
    <source>
        <dbReference type="ARBA" id="ARBA00022989"/>
    </source>
</evidence>
<evidence type="ECO:0000256" key="1">
    <source>
        <dbReference type="ARBA" id="ARBA00004141"/>
    </source>
</evidence>
<feature type="transmembrane region" description="Helical" evidence="9">
    <location>
        <begin position="432"/>
        <end position="451"/>
    </location>
</feature>
<dbReference type="InterPro" id="IPR003663">
    <property type="entry name" value="Sugar/inositol_transpt"/>
</dbReference>
<name>R8BB20_PHAM7</name>
<evidence type="ECO:0000259" key="10">
    <source>
        <dbReference type="PROSITE" id="PS50850"/>
    </source>
</evidence>
<dbReference type="Proteomes" id="UP000014074">
    <property type="component" value="Unassembled WGS sequence"/>
</dbReference>
<keyword evidence="4 9" id="KW-0812">Transmembrane</keyword>
<dbReference type="EMBL" id="KB933329">
    <property type="protein sequence ID" value="EON96538.1"/>
    <property type="molecule type" value="Genomic_DNA"/>
</dbReference>
<feature type="transmembrane region" description="Helical" evidence="9">
    <location>
        <begin position="402"/>
        <end position="420"/>
    </location>
</feature>
<dbReference type="PROSITE" id="PS00217">
    <property type="entry name" value="SUGAR_TRANSPORT_2"/>
    <property type="match status" value="1"/>
</dbReference>
<dbReference type="FunFam" id="1.20.1250.20:FF:000134">
    <property type="entry name" value="MFS sugar transporter protein"/>
    <property type="match status" value="1"/>
</dbReference>
<dbReference type="eggNOG" id="KOG0254">
    <property type="taxonomic scope" value="Eukaryota"/>
</dbReference>
<dbReference type="GO" id="GO:0016020">
    <property type="term" value="C:membrane"/>
    <property type="evidence" value="ECO:0007669"/>
    <property type="project" value="UniProtKB-SubCell"/>
</dbReference>
<evidence type="ECO:0000313" key="12">
    <source>
        <dbReference type="Proteomes" id="UP000014074"/>
    </source>
</evidence>
<dbReference type="InterPro" id="IPR050360">
    <property type="entry name" value="MFS_Sugar_Transporters"/>
</dbReference>
<feature type="transmembrane region" description="Helical" evidence="9">
    <location>
        <begin position="158"/>
        <end position="177"/>
    </location>
</feature>
<feature type="compositionally biased region" description="Basic and acidic residues" evidence="8">
    <location>
        <begin position="497"/>
        <end position="507"/>
    </location>
</feature>
<sequence length="507" mass="55472">MDKKHTGHRGNSARSILIGLAISLAGFIYGIDTGIIASTIAQSTFKTYMYGGLTANASITGGIVSGYYAGSAFGSGGAAYCMDKLSRRWTLLFGCCVSIVGAILQTAAQGPAMMIVGRAFSGFSTGMVYPTAPVYLAELSPPENRGFLVGLKGLMNTLGFFASGWIGYAGSFAAGQAQWRIPLATQIPPALLLAILTIFLPYSPRWLAKRERYDEAKQIMYNLHGHRGREFIETEFAEMCNQIQLEGNTSKRANFGKLFTRKYMRRTLLACMTVNMMKLSGSNIIQNYQSVMYNSLGYKGQTVLLIGALNGFMAVIGQIINVFFVADHWTRRVTVITGSFCLAVILAILTGLSKNFTDSSHPAGSRAGVAFVFLFAFTYSFFFNSVNWVLVAEIFPLDLRGVGVGFAVFTQACTAIWLSYTASIAFEEISWRFYFVFIACNLFAGTIYFFFLPETRFLALEEVAAKFGDEVVAHPTPKELDLVTAEETAPAANKSELSSDHVEMSRN</sequence>
<dbReference type="InterPro" id="IPR020846">
    <property type="entry name" value="MFS_dom"/>
</dbReference>
<evidence type="ECO:0000256" key="3">
    <source>
        <dbReference type="ARBA" id="ARBA00022448"/>
    </source>
</evidence>
<dbReference type="GO" id="GO:0005351">
    <property type="term" value="F:carbohydrate:proton symporter activity"/>
    <property type="evidence" value="ECO:0007669"/>
    <property type="project" value="TreeGrafter"/>
</dbReference>
<comment type="similarity">
    <text evidence="2 7">Belongs to the major facilitator superfamily. Sugar transporter (TC 2.A.1.1) family.</text>
</comment>
<dbReference type="HOGENOM" id="CLU_001265_30_13_1"/>
<keyword evidence="12" id="KW-1185">Reference proteome</keyword>
<feature type="transmembrane region" description="Helical" evidence="9">
    <location>
        <begin position="47"/>
        <end position="68"/>
    </location>
</feature>
<evidence type="ECO:0000256" key="8">
    <source>
        <dbReference type="SAM" id="MobiDB-lite"/>
    </source>
</evidence>
<feature type="transmembrane region" description="Helical" evidence="9">
    <location>
        <begin position="89"/>
        <end position="108"/>
    </location>
</feature>
<dbReference type="GeneID" id="19328779"/>
<feature type="transmembrane region" description="Helical" evidence="9">
    <location>
        <begin position="16"/>
        <end position="41"/>
    </location>
</feature>
<dbReference type="KEGG" id="tmn:UCRPA7_7972"/>
<feature type="transmembrane region" description="Helical" evidence="9">
    <location>
        <begin position="305"/>
        <end position="326"/>
    </location>
</feature>
<feature type="region of interest" description="Disordered" evidence="8">
    <location>
        <begin position="487"/>
        <end position="507"/>
    </location>
</feature>
<proteinExistence type="inferred from homology"/>
<evidence type="ECO:0000313" key="11">
    <source>
        <dbReference type="EMBL" id="EON96538.1"/>
    </source>
</evidence>
<keyword evidence="3 7" id="KW-0813">Transport</keyword>